<dbReference type="Gene3D" id="1.10.3470.10">
    <property type="entry name" value="ABC transporter involved in vitamin B12 uptake, BtuC"/>
    <property type="match status" value="1"/>
</dbReference>
<evidence type="ECO:0000256" key="7">
    <source>
        <dbReference type="ARBA" id="ARBA00023136"/>
    </source>
</evidence>
<evidence type="ECO:0000256" key="8">
    <source>
        <dbReference type="SAM" id="Phobius"/>
    </source>
</evidence>
<feature type="transmembrane region" description="Helical" evidence="8">
    <location>
        <begin position="131"/>
        <end position="151"/>
    </location>
</feature>
<dbReference type="RefSeq" id="WP_228393392.1">
    <property type="nucleotide sequence ID" value="NZ_BAAAIK010000001.1"/>
</dbReference>
<dbReference type="PANTHER" id="PTHR30472:SF1">
    <property type="entry name" value="FE(3+) DICITRATE TRANSPORT SYSTEM PERMEASE PROTEIN FECC-RELATED"/>
    <property type="match status" value="1"/>
</dbReference>
<keyword evidence="5 8" id="KW-0812">Transmembrane</keyword>
<feature type="transmembrane region" description="Helical" evidence="8">
    <location>
        <begin position="44"/>
        <end position="63"/>
    </location>
</feature>
<feature type="transmembrane region" description="Helical" evidence="8">
    <location>
        <begin position="289"/>
        <end position="307"/>
    </location>
</feature>
<keyword evidence="4" id="KW-1003">Cell membrane</keyword>
<proteinExistence type="inferred from homology"/>
<evidence type="ECO:0000256" key="2">
    <source>
        <dbReference type="ARBA" id="ARBA00007935"/>
    </source>
</evidence>
<evidence type="ECO:0000256" key="6">
    <source>
        <dbReference type="ARBA" id="ARBA00022989"/>
    </source>
</evidence>
<sequence>MAGVGGLAIGSHPVPLGTTIDAIFHYDPTNSDHLIVVKSRVPRLVLGIVVGAALGAAGALMQAVTRNPLAEPGLLGVNAGAAFAVVIAIGYLGVTTVGGYLWFAFIGAALSSVLVYLLGTAHRSQGTPVRMALAGAAISVLLLALTNSMLLGNQAAFNQFRYWAVGSLQGRGLDVTVIVLPFVLAGVAITLVLIRPLNAIALGEDASRALGVNPGVTRAGAAIAVVLLAGAATAAAVPIGFVGLAAPHIVRSLVGPDQRLLLPTVLVVAPAFLVAADTVGRWAIAPGELQTGIAAAVLGGPVFVMLVRSRRMASL</sequence>
<dbReference type="CDD" id="cd06550">
    <property type="entry name" value="TM_ABC_iron-siderophores_like"/>
    <property type="match status" value="1"/>
</dbReference>
<keyword evidence="3" id="KW-0813">Transport</keyword>
<dbReference type="Pfam" id="PF01032">
    <property type="entry name" value="FecCD"/>
    <property type="match status" value="1"/>
</dbReference>
<dbReference type="FunFam" id="1.10.3470.10:FF:000001">
    <property type="entry name" value="Vitamin B12 ABC transporter permease BtuC"/>
    <property type="match status" value="1"/>
</dbReference>
<feature type="transmembrane region" description="Helical" evidence="8">
    <location>
        <begin position="260"/>
        <end position="283"/>
    </location>
</feature>
<name>A0A542YVF5_9MICO</name>
<feature type="transmembrane region" description="Helical" evidence="8">
    <location>
        <begin position="101"/>
        <end position="119"/>
    </location>
</feature>
<dbReference type="InterPro" id="IPR037294">
    <property type="entry name" value="ABC_BtuC-like"/>
</dbReference>
<organism evidence="9 10">
    <name type="scientific">Ornithinicoccus hortensis</name>
    <dbReference type="NCBI Taxonomy" id="82346"/>
    <lineage>
        <taxon>Bacteria</taxon>
        <taxon>Bacillati</taxon>
        <taxon>Actinomycetota</taxon>
        <taxon>Actinomycetes</taxon>
        <taxon>Micrococcales</taxon>
        <taxon>Intrasporangiaceae</taxon>
        <taxon>Ornithinicoccus</taxon>
    </lineage>
</organism>
<dbReference type="PANTHER" id="PTHR30472">
    <property type="entry name" value="FERRIC ENTEROBACTIN TRANSPORT SYSTEM PERMEASE PROTEIN"/>
    <property type="match status" value="1"/>
</dbReference>
<evidence type="ECO:0000256" key="1">
    <source>
        <dbReference type="ARBA" id="ARBA00004651"/>
    </source>
</evidence>
<comment type="caution">
    <text evidence="9">The sequence shown here is derived from an EMBL/GenBank/DDBJ whole genome shotgun (WGS) entry which is preliminary data.</text>
</comment>
<gene>
    <name evidence="9" type="ORF">FB467_3228</name>
</gene>
<evidence type="ECO:0000256" key="5">
    <source>
        <dbReference type="ARBA" id="ARBA00022692"/>
    </source>
</evidence>
<protein>
    <submittedName>
        <fullName evidence="9">Iron complex transport system permease protein</fullName>
    </submittedName>
</protein>
<feature type="transmembrane region" description="Helical" evidence="8">
    <location>
        <begin position="172"/>
        <end position="194"/>
    </location>
</feature>
<dbReference type="GO" id="GO:0022857">
    <property type="term" value="F:transmembrane transporter activity"/>
    <property type="evidence" value="ECO:0007669"/>
    <property type="project" value="InterPro"/>
</dbReference>
<feature type="transmembrane region" description="Helical" evidence="8">
    <location>
        <begin position="221"/>
        <end position="248"/>
    </location>
</feature>
<accession>A0A542YVF5</accession>
<dbReference type="GO" id="GO:0005886">
    <property type="term" value="C:plasma membrane"/>
    <property type="evidence" value="ECO:0007669"/>
    <property type="project" value="UniProtKB-SubCell"/>
</dbReference>
<dbReference type="AlphaFoldDB" id="A0A542YVF5"/>
<keyword evidence="7 8" id="KW-0472">Membrane</keyword>
<evidence type="ECO:0000313" key="10">
    <source>
        <dbReference type="Proteomes" id="UP000319516"/>
    </source>
</evidence>
<evidence type="ECO:0000256" key="3">
    <source>
        <dbReference type="ARBA" id="ARBA00022448"/>
    </source>
</evidence>
<dbReference type="InterPro" id="IPR000522">
    <property type="entry name" value="ABC_transptr_permease_BtuC"/>
</dbReference>
<dbReference type="GO" id="GO:0033214">
    <property type="term" value="P:siderophore-iron import into cell"/>
    <property type="evidence" value="ECO:0007669"/>
    <property type="project" value="TreeGrafter"/>
</dbReference>
<evidence type="ECO:0000256" key="4">
    <source>
        <dbReference type="ARBA" id="ARBA00022475"/>
    </source>
</evidence>
<comment type="similarity">
    <text evidence="2">Belongs to the binding-protein-dependent transport system permease family. FecCD subfamily.</text>
</comment>
<dbReference type="SUPFAM" id="SSF81345">
    <property type="entry name" value="ABC transporter involved in vitamin B12 uptake, BtuC"/>
    <property type="match status" value="1"/>
</dbReference>
<feature type="transmembrane region" description="Helical" evidence="8">
    <location>
        <begin position="75"/>
        <end position="94"/>
    </location>
</feature>
<keyword evidence="6 8" id="KW-1133">Transmembrane helix</keyword>
<dbReference type="Proteomes" id="UP000319516">
    <property type="component" value="Unassembled WGS sequence"/>
</dbReference>
<keyword evidence="10" id="KW-1185">Reference proteome</keyword>
<reference evidence="9 10" key="1">
    <citation type="submission" date="2019-06" db="EMBL/GenBank/DDBJ databases">
        <title>Sequencing the genomes of 1000 actinobacteria strains.</title>
        <authorList>
            <person name="Klenk H.-P."/>
        </authorList>
    </citation>
    <scope>NUCLEOTIDE SEQUENCE [LARGE SCALE GENOMIC DNA]</scope>
    <source>
        <strain evidence="9 10">DSM 12335</strain>
    </source>
</reference>
<comment type="subcellular location">
    <subcellularLocation>
        <location evidence="1">Cell membrane</location>
        <topology evidence="1">Multi-pass membrane protein</topology>
    </subcellularLocation>
</comment>
<evidence type="ECO:0000313" key="9">
    <source>
        <dbReference type="EMBL" id="TQL52060.1"/>
    </source>
</evidence>
<dbReference type="EMBL" id="VFOP01000001">
    <property type="protein sequence ID" value="TQL52060.1"/>
    <property type="molecule type" value="Genomic_DNA"/>
</dbReference>